<sequence length="350" mass="39638">MAIDSSAQAIHVALITISSLAFFGNSLVCVLFSKNKILLKKSYNVFLLILAITDFLTAFAVLVSSVVFLTGLFPGVNNAIASEIFCRAFWSGWILFTLSDASMYICLVLTYKRWCAVVKPLSYQTNFEKRRLVGTYVAILFIALFSTLPRLFEVSYDEQHLESLCCTWKAISGTKRQYMALIQFALNIAFPLGVMTGIYCHILYKTRLGKNRVLPSDRALRNRQGRTRMVRIALLFMLSCWMPYQVLYVLSMLGVTQLSSITYHWTTALVFVSSCVNPFIYGVTNHTYRRGYFEIALGCCPVKVHGFLSRHLSMSQSHQAEILVRSIHGRLRPLSAPQTLRQSVMLELNP</sequence>
<protein>
    <recommendedName>
        <fullName evidence="6">G-protein coupled receptors family 1 profile domain-containing protein</fullName>
    </recommendedName>
</protein>
<dbReference type="PRINTS" id="PR00237">
    <property type="entry name" value="GPCRRHODOPSN"/>
</dbReference>
<evidence type="ECO:0000313" key="8">
    <source>
        <dbReference type="Proteomes" id="UP001159427"/>
    </source>
</evidence>
<dbReference type="CDD" id="cd00637">
    <property type="entry name" value="7tm_classA_rhodopsin-like"/>
    <property type="match status" value="1"/>
</dbReference>
<evidence type="ECO:0000313" key="7">
    <source>
        <dbReference type="EMBL" id="CAH3028637.1"/>
    </source>
</evidence>
<feature type="transmembrane region" description="Helical" evidence="5">
    <location>
        <begin position="132"/>
        <end position="152"/>
    </location>
</feature>
<dbReference type="Proteomes" id="UP001159427">
    <property type="component" value="Unassembled WGS sequence"/>
</dbReference>
<reference evidence="7 8" key="1">
    <citation type="submission" date="2022-05" db="EMBL/GenBank/DDBJ databases">
        <authorList>
            <consortium name="Genoscope - CEA"/>
            <person name="William W."/>
        </authorList>
    </citation>
    <scope>NUCLEOTIDE SEQUENCE [LARGE SCALE GENOMIC DNA]</scope>
</reference>
<proteinExistence type="predicted"/>
<evidence type="ECO:0000256" key="4">
    <source>
        <dbReference type="ARBA" id="ARBA00023136"/>
    </source>
</evidence>
<keyword evidence="2 5" id="KW-0812">Transmembrane</keyword>
<feature type="transmembrane region" description="Helical" evidence="5">
    <location>
        <begin position="262"/>
        <end position="283"/>
    </location>
</feature>
<dbReference type="PANTHER" id="PTHR45698">
    <property type="entry name" value="TRACE AMINE-ASSOCIATED RECEPTOR 19N-RELATED"/>
    <property type="match status" value="1"/>
</dbReference>
<feature type="transmembrane region" description="Helical" evidence="5">
    <location>
        <begin position="89"/>
        <end position="111"/>
    </location>
</feature>
<name>A0ABN8MIR3_9CNID</name>
<feature type="transmembrane region" description="Helical" evidence="5">
    <location>
        <begin position="12"/>
        <end position="33"/>
    </location>
</feature>
<gene>
    <name evidence="7" type="ORF">PEVE_00034534</name>
</gene>
<dbReference type="EMBL" id="CALNXI010000524">
    <property type="protein sequence ID" value="CAH3028637.1"/>
    <property type="molecule type" value="Genomic_DNA"/>
</dbReference>
<dbReference type="SUPFAM" id="SSF81321">
    <property type="entry name" value="Family A G protein-coupled receptor-like"/>
    <property type="match status" value="1"/>
</dbReference>
<keyword evidence="8" id="KW-1185">Reference proteome</keyword>
<evidence type="ECO:0000256" key="2">
    <source>
        <dbReference type="ARBA" id="ARBA00022692"/>
    </source>
</evidence>
<evidence type="ECO:0000256" key="3">
    <source>
        <dbReference type="ARBA" id="ARBA00022989"/>
    </source>
</evidence>
<evidence type="ECO:0000256" key="5">
    <source>
        <dbReference type="SAM" id="Phobius"/>
    </source>
</evidence>
<dbReference type="InterPro" id="IPR000276">
    <property type="entry name" value="GPCR_Rhodpsn"/>
</dbReference>
<dbReference type="Pfam" id="PF00001">
    <property type="entry name" value="7tm_1"/>
    <property type="match status" value="1"/>
</dbReference>
<dbReference type="PANTHER" id="PTHR45698:SF1">
    <property type="entry name" value="TRACE AMINE-ASSOCIATED RECEPTOR 13C-LIKE"/>
    <property type="match status" value="1"/>
</dbReference>
<comment type="subcellular location">
    <subcellularLocation>
        <location evidence="1">Membrane</location>
    </subcellularLocation>
</comment>
<organism evidence="7 8">
    <name type="scientific">Porites evermanni</name>
    <dbReference type="NCBI Taxonomy" id="104178"/>
    <lineage>
        <taxon>Eukaryota</taxon>
        <taxon>Metazoa</taxon>
        <taxon>Cnidaria</taxon>
        <taxon>Anthozoa</taxon>
        <taxon>Hexacorallia</taxon>
        <taxon>Scleractinia</taxon>
        <taxon>Fungiina</taxon>
        <taxon>Poritidae</taxon>
        <taxon>Porites</taxon>
    </lineage>
</organism>
<dbReference type="InterPro" id="IPR017452">
    <property type="entry name" value="GPCR_Rhodpsn_7TM"/>
</dbReference>
<feature type="transmembrane region" description="Helical" evidence="5">
    <location>
        <begin position="178"/>
        <end position="204"/>
    </location>
</feature>
<feature type="domain" description="G-protein coupled receptors family 1 profile" evidence="6">
    <location>
        <begin position="24"/>
        <end position="281"/>
    </location>
</feature>
<keyword evidence="3 5" id="KW-1133">Transmembrane helix</keyword>
<evidence type="ECO:0000259" key="6">
    <source>
        <dbReference type="PROSITE" id="PS50262"/>
    </source>
</evidence>
<feature type="transmembrane region" description="Helical" evidence="5">
    <location>
        <begin position="230"/>
        <end position="250"/>
    </location>
</feature>
<dbReference type="PROSITE" id="PS50262">
    <property type="entry name" value="G_PROTEIN_RECEP_F1_2"/>
    <property type="match status" value="1"/>
</dbReference>
<evidence type="ECO:0000256" key="1">
    <source>
        <dbReference type="ARBA" id="ARBA00004370"/>
    </source>
</evidence>
<feature type="transmembrane region" description="Helical" evidence="5">
    <location>
        <begin position="45"/>
        <end position="69"/>
    </location>
</feature>
<dbReference type="Gene3D" id="1.20.1070.10">
    <property type="entry name" value="Rhodopsin 7-helix transmembrane proteins"/>
    <property type="match status" value="1"/>
</dbReference>
<accession>A0ABN8MIR3</accession>
<comment type="caution">
    <text evidence="7">The sequence shown here is derived from an EMBL/GenBank/DDBJ whole genome shotgun (WGS) entry which is preliminary data.</text>
</comment>
<keyword evidence="4 5" id="KW-0472">Membrane</keyword>